<accession>A0A8S5LG82</accession>
<protein>
    <submittedName>
        <fullName evidence="2">Uncharacterized protein</fullName>
    </submittedName>
</protein>
<sequence>MYLLGRLCKLLIYLTMLFYSIIRGMSSVFTLFLELFFYCF</sequence>
<keyword evidence="1" id="KW-0812">Transmembrane</keyword>
<evidence type="ECO:0000313" key="2">
    <source>
        <dbReference type="EMBL" id="DAD69077.1"/>
    </source>
</evidence>
<organism evidence="2">
    <name type="scientific">Siphoviridae sp. ctFiA6</name>
    <dbReference type="NCBI Taxonomy" id="2823573"/>
    <lineage>
        <taxon>Viruses</taxon>
        <taxon>Duplodnaviria</taxon>
        <taxon>Heunggongvirae</taxon>
        <taxon>Uroviricota</taxon>
        <taxon>Caudoviricetes</taxon>
    </lineage>
</organism>
<name>A0A8S5LG82_9CAUD</name>
<evidence type="ECO:0000256" key="1">
    <source>
        <dbReference type="SAM" id="Phobius"/>
    </source>
</evidence>
<keyword evidence="1" id="KW-1133">Transmembrane helix</keyword>
<keyword evidence="1" id="KW-0472">Membrane</keyword>
<dbReference type="EMBL" id="BK014714">
    <property type="protein sequence ID" value="DAD69077.1"/>
    <property type="molecule type" value="Genomic_DNA"/>
</dbReference>
<reference evidence="2" key="1">
    <citation type="journal article" date="2021" name="Proc. Natl. Acad. Sci. U.S.A.">
        <title>A Catalog of Tens of Thousands of Viruses from Human Metagenomes Reveals Hidden Associations with Chronic Diseases.</title>
        <authorList>
            <person name="Tisza M.J."/>
            <person name="Buck C.B."/>
        </authorList>
    </citation>
    <scope>NUCLEOTIDE SEQUENCE</scope>
    <source>
        <strain evidence="2">CtFiA6</strain>
    </source>
</reference>
<feature type="transmembrane region" description="Helical" evidence="1">
    <location>
        <begin position="12"/>
        <end position="38"/>
    </location>
</feature>
<proteinExistence type="predicted"/>